<protein>
    <submittedName>
        <fullName evidence="5">MFS general substrate transporter</fullName>
    </submittedName>
</protein>
<feature type="transmembrane region" description="Helical" evidence="4">
    <location>
        <begin position="460"/>
        <end position="478"/>
    </location>
</feature>
<keyword evidence="6" id="KW-1185">Reference proteome</keyword>
<keyword evidence="4" id="KW-0472">Membrane</keyword>
<gene>
    <name evidence="5" type="ORF">K431DRAFT_232213</name>
</gene>
<dbReference type="InterPro" id="IPR011701">
    <property type="entry name" value="MFS"/>
</dbReference>
<evidence type="ECO:0000256" key="1">
    <source>
        <dbReference type="ARBA" id="ARBA00004141"/>
    </source>
</evidence>
<feature type="transmembrane region" description="Helical" evidence="4">
    <location>
        <begin position="55"/>
        <end position="72"/>
    </location>
</feature>
<feature type="transmembrane region" description="Helical" evidence="4">
    <location>
        <begin position="358"/>
        <end position="378"/>
    </location>
</feature>
<dbReference type="InterPro" id="IPR036259">
    <property type="entry name" value="MFS_trans_sf"/>
</dbReference>
<feature type="transmembrane region" description="Helical" evidence="4">
    <location>
        <begin position="125"/>
        <end position="143"/>
    </location>
</feature>
<evidence type="ECO:0000256" key="4">
    <source>
        <dbReference type="SAM" id="Phobius"/>
    </source>
</evidence>
<proteinExistence type="inferred from homology"/>
<dbReference type="PANTHER" id="PTHR11360:SF234">
    <property type="entry name" value="MFS-TYPE TRANSPORTER DBAD-RELATED"/>
    <property type="match status" value="1"/>
</dbReference>
<dbReference type="EMBL" id="MU003835">
    <property type="protein sequence ID" value="KAF2717846.1"/>
    <property type="molecule type" value="Genomic_DNA"/>
</dbReference>
<comment type="subcellular location">
    <subcellularLocation>
        <location evidence="1">Membrane</location>
        <topology evidence="1">Multi-pass membrane protein</topology>
    </subcellularLocation>
</comment>
<dbReference type="AlphaFoldDB" id="A0A9P4Q3P2"/>
<name>A0A9P4Q3P2_9PEZI</name>
<dbReference type="GO" id="GO:0022857">
    <property type="term" value="F:transmembrane transporter activity"/>
    <property type="evidence" value="ECO:0007669"/>
    <property type="project" value="InterPro"/>
</dbReference>
<evidence type="ECO:0000313" key="5">
    <source>
        <dbReference type="EMBL" id="KAF2717846.1"/>
    </source>
</evidence>
<feature type="transmembrane region" description="Helical" evidence="4">
    <location>
        <begin position="272"/>
        <end position="293"/>
    </location>
</feature>
<feature type="transmembrane region" description="Helical" evidence="4">
    <location>
        <begin position="424"/>
        <end position="448"/>
    </location>
</feature>
<dbReference type="GO" id="GO:0016020">
    <property type="term" value="C:membrane"/>
    <property type="evidence" value="ECO:0007669"/>
    <property type="project" value="UniProtKB-SubCell"/>
</dbReference>
<dbReference type="PANTHER" id="PTHR11360">
    <property type="entry name" value="MONOCARBOXYLATE TRANSPORTER"/>
    <property type="match status" value="1"/>
</dbReference>
<dbReference type="SUPFAM" id="SSF103473">
    <property type="entry name" value="MFS general substrate transporter"/>
    <property type="match status" value="1"/>
</dbReference>
<feature type="region of interest" description="Disordered" evidence="3">
    <location>
        <begin position="1"/>
        <end position="23"/>
    </location>
</feature>
<dbReference type="Gene3D" id="1.20.1250.20">
    <property type="entry name" value="MFS general substrate transporter like domains"/>
    <property type="match status" value="2"/>
</dbReference>
<keyword evidence="4" id="KW-0812">Transmembrane</keyword>
<dbReference type="Pfam" id="PF07690">
    <property type="entry name" value="MFS_1"/>
    <property type="match status" value="1"/>
</dbReference>
<feature type="transmembrane region" description="Helical" evidence="4">
    <location>
        <begin position="92"/>
        <end position="113"/>
    </location>
</feature>
<evidence type="ECO:0000256" key="3">
    <source>
        <dbReference type="SAM" id="MobiDB-lite"/>
    </source>
</evidence>
<feature type="transmembrane region" description="Helical" evidence="4">
    <location>
        <begin position="222"/>
        <end position="241"/>
    </location>
</feature>
<dbReference type="OrthoDB" id="6509908at2759"/>
<feature type="transmembrane region" description="Helical" evidence="4">
    <location>
        <begin position="155"/>
        <end position="177"/>
    </location>
</feature>
<keyword evidence="4" id="KW-1133">Transmembrane helix</keyword>
<dbReference type="Proteomes" id="UP000799441">
    <property type="component" value="Unassembled WGS sequence"/>
</dbReference>
<organism evidence="5 6">
    <name type="scientific">Polychaeton citri CBS 116435</name>
    <dbReference type="NCBI Taxonomy" id="1314669"/>
    <lineage>
        <taxon>Eukaryota</taxon>
        <taxon>Fungi</taxon>
        <taxon>Dikarya</taxon>
        <taxon>Ascomycota</taxon>
        <taxon>Pezizomycotina</taxon>
        <taxon>Dothideomycetes</taxon>
        <taxon>Dothideomycetidae</taxon>
        <taxon>Capnodiales</taxon>
        <taxon>Capnodiaceae</taxon>
        <taxon>Polychaeton</taxon>
    </lineage>
</organism>
<accession>A0A9P4Q3P2</accession>
<feature type="transmembrane region" description="Helical" evidence="4">
    <location>
        <begin position="384"/>
        <end position="412"/>
    </location>
</feature>
<dbReference type="InterPro" id="IPR050327">
    <property type="entry name" value="Proton-linked_MCT"/>
</dbReference>
<comment type="similarity">
    <text evidence="2">Belongs to the major facilitator superfamily. Monocarboxylate porter (TC 2.A.1.13) family.</text>
</comment>
<sequence length="542" mass="59570">MSRSTSRTRSEIETPNGPIRRPDLDRVDSLRALSVASEPGLNPLEPKWPSGWRPYAALFGGFLLMFNSWGLVNAYGTYASYYKQYLLPGRDLLLFNLVGSTQSFVVLILSAIVGRFLDAGYSRHLIVLGTVLVSLGTFLLSVVNGDGGYEQGNYILIWLTQGLISGLGMACFFVSSSQVVATWFKAKKGFAVGIVASGASIAGLIYPMMTKFLIVAVGFNDAVRYVATVVTLTAFLAIFLARPNPEHIVRKPETWVKVSVWVDKHAFSNASFAWFTAGICFMFFGFYAVFFNLEEWAAAEGLGYKDAIEGVPEIEVTDWEERGRNRGIRTFWLLSIMNASSTLGRLSSAYLCDHFGALNVHCIVTFIAAILVLVGWTLSKTVAAAIVFVVLFGIFSGAVIGLPPASVAYILGPRPEAQAKLGQWTGMMYSSAAVFALTGPVIAGHLITEYGENYLTVQCWSGANLFMAAVCMGIAIFYRRRQSAREWLSEKRRRLSTSVTSSRYNLKKEKSTTASLNENETDKESVDIREKENAGEVQSQHV</sequence>
<feature type="compositionally biased region" description="Basic and acidic residues" evidence="3">
    <location>
        <begin position="520"/>
        <end position="534"/>
    </location>
</feature>
<evidence type="ECO:0000256" key="2">
    <source>
        <dbReference type="ARBA" id="ARBA00006727"/>
    </source>
</evidence>
<evidence type="ECO:0000313" key="6">
    <source>
        <dbReference type="Proteomes" id="UP000799441"/>
    </source>
</evidence>
<reference evidence="5" key="1">
    <citation type="journal article" date="2020" name="Stud. Mycol.">
        <title>101 Dothideomycetes genomes: a test case for predicting lifestyles and emergence of pathogens.</title>
        <authorList>
            <person name="Haridas S."/>
            <person name="Albert R."/>
            <person name="Binder M."/>
            <person name="Bloem J."/>
            <person name="Labutti K."/>
            <person name="Salamov A."/>
            <person name="Andreopoulos B."/>
            <person name="Baker S."/>
            <person name="Barry K."/>
            <person name="Bills G."/>
            <person name="Bluhm B."/>
            <person name="Cannon C."/>
            <person name="Castanera R."/>
            <person name="Culley D."/>
            <person name="Daum C."/>
            <person name="Ezra D."/>
            <person name="Gonzalez J."/>
            <person name="Henrissat B."/>
            <person name="Kuo A."/>
            <person name="Liang C."/>
            <person name="Lipzen A."/>
            <person name="Lutzoni F."/>
            <person name="Magnuson J."/>
            <person name="Mondo S."/>
            <person name="Nolan M."/>
            <person name="Ohm R."/>
            <person name="Pangilinan J."/>
            <person name="Park H.-J."/>
            <person name="Ramirez L."/>
            <person name="Alfaro M."/>
            <person name="Sun H."/>
            <person name="Tritt A."/>
            <person name="Yoshinaga Y."/>
            <person name="Zwiers L.-H."/>
            <person name="Turgeon B."/>
            <person name="Goodwin S."/>
            <person name="Spatafora J."/>
            <person name="Crous P."/>
            <person name="Grigoriev I."/>
        </authorList>
    </citation>
    <scope>NUCLEOTIDE SEQUENCE</scope>
    <source>
        <strain evidence="5">CBS 116435</strain>
    </source>
</reference>
<feature type="region of interest" description="Disordered" evidence="3">
    <location>
        <begin position="508"/>
        <end position="542"/>
    </location>
</feature>
<comment type="caution">
    <text evidence="5">The sequence shown here is derived from an EMBL/GenBank/DDBJ whole genome shotgun (WGS) entry which is preliminary data.</text>
</comment>
<feature type="transmembrane region" description="Helical" evidence="4">
    <location>
        <begin position="189"/>
        <end position="210"/>
    </location>
</feature>